<dbReference type="InterPro" id="IPR016032">
    <property type="entry name" value="Sig_transdc_resp-reg_C-effctor"/>
</dbReference>
<evidence type="ECO:0000259" key="2">
    <source>
        <dbReference type="SMART" id="SM00862"/>
    </source>
</evidence>
<accession>A0A644TW47</accession>
<sequence length="243" mass="26961">MGALPIRVLLLSGGEPSFLWATGQTGERRGNPFLRVDRAETLPSRKEMESGSWQLCVLPCETYLSNQNLPPGLPAIVYGPSTLALDCFEAGASDFMRSGWSWLELEARLFRYWGPELVGDRATYRLWGLRLIRLREFDGIDPLSDIEVGLELSVGEASALRLLAYRAGRVLPYYALKRSGSGDTTEVPAAENAAGPGGSRAAVAMMMSRLRKKLLSMDPGLARRLRAVRSQGYIWIEDRLRKI</sequence>
<protein>
    <recommendedName>
        <fullName evidence="2">OmpR/PhoB-type domain-containing protein</fullName>
    </recommendedName>
</protein>
<evidence type="ECO:0000256" key="1">
    <source>
        <dbReference type="ARBA" id="ARBA00023125"/>
    </source>
</evidence>
<dbReference type="SMART" id="SM00862">
    <property type="entry name" value="Trans_reg_C"/>
    <property type="match status" value="1"/>
</dbReference>
<proteinExistence type="predicted"/>
<feature type="domain" description="OmpR/PhoB-type" evidence="2">
    <location>
        <begin position="145"/>
        <end position="235"/>
    </location>
</feature>
<dbReference type="EMBL" id="VSSQ01000053">
    <property type="protein sequence ID" value="MPL70422.1"/>
    <property type="molecule type" value="Genomic_DNA"/>
</dbReference>
<organism evidence="3">
    <name type="scientific">bioreactor metagenome</name>
    <dbReference type="NCBI Taxonomy" id="1076179"/>
    <lineage>
        <taxon>unclassified sequences</taxon>
        <taxon>metagenomes</taxon>
        <taxon>ecological metagenomes</taxon>
    </lineage>
</organism>
<dbReference type="GO" id="GO:0000160">
    <property type="term" value="P:phosphorelay signal transduction system"/>
    <property type="evidence" value="ECO:0007669"/>
    <property type="project" value="InterPro"/>
</dbReference>
<dbReference type="AlphaFoldDB" id="A0A644TW47"/>
<dbReference type="Gene3D" id="1.10.10.10">
    <property type="entry name" value="Winged helix-like DNA-binding domain superfamily/Winged helix DNA-binding domain"/>
    <property type="match status" value="1"/>
</dbReference>
<evidence type="ECO:0000313" key="3">
    <source>
        <dbReference type="EMBL" id="MPL70422.1"/>
    </source>
</evidence>
<dbReference type="SUPFAM" id="SSF46894">
    <property type="entry name" value="C-terminal effector domain of the bipartite response regulators"/>
    <property type="match status" value="1"/>
</dbReference>
<gene>
    <name evidence="3" type="ORF">SDC9_16178</name>
</gene>
<reference evidence="3" key="1">
    <citation type="submission" date="2019-08" db="EMBL/GenBank/DDBJ databases">
        <authorList>
            <person name="Kucharzyk K."/>
            <person name="Murdoch R.W."/>
            <person name="Higgins S."/>
            <person name="Loffler F."/>
        </authorList>
    </citation>
    <scope>NUCLEOTIDE SEQUENCE</scope>
</reference>
<keyword evidence="1" id="KW-0238">DNA-binding</keyword>
<name>A0A644TW47_9ZZZZ</name>
<dbReference type="GO" id="GO:0003677">
    <property type="term" value="F:DNA binding"/>
    <property type="evidence" value="ECO:0007669"/>
    <property type="project" value="UniProtKB-KW"/>
</dbReference>
<dbReference type="GO" id="GO:0006355">
    <property type="term" value="P:regulation of DNA-templated transcription"/>
    <property type="evidence" value="ECO:0007669"/>
    <property type="project" value="InterPro"/>
</dbReference>
<comment type="caution">
    <text evidence="3">The sequence shown here is derived from an EMBL/GenBank/DDBJ whole genome shotgun (WGS) entry which is preliminary data.</text>
</comment>
<dbReference type="InterPro" id="IPR001867">
    <property type="entry name" value="OmpR/PhoB-type_DNA-bd"/>
</dbReference>
<dbReference type="InterPro" id="IPR036388">
    <property type="entry name" value="WH-like_DNA-bd_sf"/>
</dbReference>